<reference evidence="3" key="2">
    <citation type="submission" date="2025-09" db="UniProtKB">
        <authorList>
            <consortium name="Ensembl"/>
        </authorList>
    </citation>
    <scope>IDENTIFICATION</scope>
</reference>
<dbReference type="SUPFAM" id="SSF56436">
    <property type="entry name" value="C-type lectin-like"/>
    <property type="match status" value="1"/>
</dbReference>
<dbReference type="PROSITE" id="PS00615">
    <property type="entry name" value="C_TYPE_LECTIN_1"/>
    <property type="match status" value="1"/>
</dbReference>
<evidence type="ECO:0000313" key="3">
    <source>
        <dbReference type="Ensembl" id="ENSPMGP00000015391.1"/>
    </source>
</evidence>
<name>A0A3B4AFX3_9GOBI</name>
<sequence>SGLALHYMLLHKASTCVVHTFHTIITKFYFVNIGMTWHNARQYCRDHYTDLATFRNMDDIDSVTRPSYTYAWIGLFDNPASWQGVMTNDSTSWRWSATEAPSSSRYMKWSIGNPSNSGAGETCVDMYQGQWNDYPCNNALYFVCFKSKLDPEPSIQ</sequence>
<dbReference type="Pfam" id="PF00059">
    <property type="entry name" value="Lectin_C"/>
    <property type="match status" value="1"/>
</dbReference>
<dbReference type="InterPro" id="IPR016187">
    <property type="entry name" value="CTDL_fold"/>
</dbReference>
<dbReference type="Gene3D" id="3.10.100.10">
    <property type="entry name" value="Mannose-Binding Protein A, subunit A"/>
    <property type="match status" value="1"/>
</dbReference>
<dbReference type="PANTHER" id="PTHR45784">
    <property type="entry name" value="C-TYPE LECTIN DOMAIN FAMILY 20 MEMBER A-RELATED"/>
    <property type="match status" value="1"/>
</dbReference>
<dbReference type="InterPro" id="IPR016186">
    <property type="entry name" value="C-type_lectin-like/link_sf"/>
</dbReference>
<dbReference type="STRING" id="409849.ENSPMGP00000015391"/>
<evidence type="ECO:0000313" key="4">
    <source>
        <dbReference type="Proteomes" id="UP000261520"/>
    </source>
</evidence>
<evidence type="ECO:0000259" key="2">
    <source>
        <dbReference type="PROSITE" id="PS50041"/>
    </source>
</evidence>
<proteinExistence type="predicted"/>
<keyword evidence="1" id="KW-1015">Disulfide bond</keyword>
<dbReference type="PROSITE" id="PS50041">
    <property type="entry name" value="C_TYPE_LECTIN_2"/>
    <property type="match status" value="1"/>
</dbReference>
<dbReference type="Proteomes" id="UP000261520">
    <property type="component" value="Unplaced"/>
</dbReference>
<keyword evidence="4" id="KW-1185">Reference proteome</keyword>
<dbReference type="SMART" id="SM00034">
    <property type="entry name" value="CLECT"/>
    <property type="match status" value="1"/>
</dbReference>
<dbReference type="InterPro" id="IPR001304">
    <property type="entry name" value="C-type_lectin-like"/>
</dbReference>
<dbReference type="InterPro" id="IPR018378">
    <property type="entry name" value="C-type_lectin_CS"/>
</dbReference>
<dbReference type="Ensembl" id="ENSPMGT00000016416.1">
    <property type="protein sequence ID" value="ENSPMGP00000015391.1"/>
    <property type="gene ID" value="ENSPMGG00000012623.1"/>
</dbReference>
<evidence type="ECO:0000256" key="1">
    <source>
        <dbReference type="ARBA" id="ARBA00023157"/>
    </source>
</evidence>
<dbReference type="PANTHER" id="PTHR45784:SF3">
    <property type="entry name" value="C-TYPE LECTIN DOMAIN FAMILY 4 MEMBER K-LIKE-RELATED"/>
    <property type="match status" value="1"/>
</dbReference>
<feature type="domain" description="C-type lectin" evidence="2">
    <location>
        <begin position="28"/>
        <end position="145"/>
    </location>
</feature>
<protein>
    <recommendedName>
        <fullName evidence="2">C-type lectin domain-containing protein</fullName>
    </recommendedName>
</protein>
<reference evidence="3" key="1">
    <citation type="submission" date="2025-08" db="UniProtKB">
        <authorList>
            <consortium name="Ensembl"/>
        </authorList>
    </citation>
    <scope>IDENTIFICATION</scope>
</reference>
<dbReference type="AlphaFoldDB" id="A0A3B4AFX3"/>
<accession>A0A3B4AFX3</accession>
<organism evidence="3 4">
    <name type="scientific">Periophthalmus magnuspinnatus</name>
    <dbReference type="NCBI Taxonomy" id="409849"/>
    <lineage>
        <taxon>Eukaryota</taxon>
        <taxon>Metazoa</taxon>
        <taxon>Chordata</taxon>
        <taxon>Craniata</taxon>
        <taxon>Vertebrata</taxon>
        <taxon>Euteleostomi</taxon>
        <taxon>Actinopterygii</taxon>
        <taxon>Neopterygii</taxon>
        <taxon>Teleostei</taxon>
        <taxon>Neoteleostei</taxon>
        <taxon>Acanthomorphata</taxon>
        <taxon>Gobiaria</taxon>
        <taxon>Gobiiformes</taxon>
        <taxon>Gobioidei</taxon>
        <taxon>Gobiidae</taxon>
        <taxon>Oxudercinae</taxon>
        <taxon>Periophthalmus</taxon>
    </lineage>
</organism>